<keyword evidence="11 15" id="KW-1133">Transmembrane helix</keyword>
<keyword evidence="9 19" id="KW-0418">Kinase</keyword>
<dbReference type="PROSITE" id="PS50109">
    <property type="entry name" value="HIS_KIN"/>
    <property type="match status" value="1"/>
</dbReference>
<dbReference type="EC" id="2.7.13.3" evidence="3"/>
<dbReference type="RefSeq" id="WP_382354837.1">
    <property type="nucleotide sequence ID" value="NZ_JBHSMC010000028.1"/>
</dbReference>
<evidence type="ECO:0000256" key="12">
    <source>
        <dbReference type="ARBA" id="ARBA00023012"/>
    </source>
</evidence>
<dbReference type="CDD" id="cd00130">
    <property type="entry name" value="PAS"/>
    <property type="match status" value="1"/>
</dbReference>
<dbReference type="CDD" id="cd16922">
    <property type="entry name" value="HATPase_EvgS-ArcB-TorS-like"/>
    <property type="match status" value="1"/>
</dbReference>
<dbReference type="NCBIfam" id="TIGR00229">
    <property type="entry name" value="sensory_box"/>
    <property type="match status" value="1"/>
</dbReference>
<evidence type="ECO:0000256" key="4">
    <source>
        <dbReference type="ARBA" id="ARBA00022475"/>
    </source>
</evidence>
<reference evidence="20" key="1">
    <citation type="journal article" date="2019" name="Int. J. Syst. Evol. Microbiol.">
        <title>The Global Catalogue of Microorganisms (GCM) 10K type strain sequencing project: providing services to taxonomists for standard genome sequencing and annotation.</title>
        <authorList>
            <consortium name="The Broad Institute Genomics Platform"/>
            <consortium name="The Broad Institute Genome Sequencing Center for Infectious Disease"/>
            <person name="Wu L."/>
            <person name="Ma J."/>
        </authorList>
    </citation>
    <scope>NUCLEOTIDE SEQUENCE [LARGE SCALE GENOMIC DNA]</scope>
    <source>
        <strain evidence="20">CGMCC 1.12237</strain>
    </source>
</reference>
<comment type="caution">
    <text evidence="19">The sequence shown here is derived from an EMBL/GenBank/DDBJ whole genome shotgun (WGS) entry which is preliminary data.</text>
</comment>
<evidence type="ECO:0000256" key="8">
    <source>
        <dbReference type="ARBA" id="ARBA00022741"/>
    </source>
</evidence>
<keyword evidence="12" id="KW-0902">Two-component regulatory system</keyword>
<evidence type="ECO:0000256" key="11">
    <source>
        <dbReference type="ARBA" id="ARBA00022989"/>
    </source>
</evidence>
<evidence type="ECO:0000256" key="5">
    <source>
        <dbReference type="ARBA" id="ARBA00022553"/>
    </source>
</evidence>
<evidence type="ECO:0000313" key="20">
    <source>
        <dbReference type="Proteomes" id="UP001596147"/>
    </source>
</evidence>
<dbReference type="PANTHER" id="PTHR45453">
    <property type="entry name" value="PHOSPHATE REGULON SENSOR PROTEIN PHOR"/>
    <property type="match status" value="1"/>
</dbReference>
<dbReference type="InterPro" id="IPR036097">
    <property type="entry name" value="HisK_dim/P_sf"/>
</dbReference>
<evidence type="ECO:0000256" key="1">
    <source>
        <dbReference type="ARBA" id="ARBA00000085"/>
    </source>
</evidence>
<evidence type="ECO:0000313" key="19">
    <source>
        <dbReference type="EMBL" id="MFC5466578.1"/>
    </source>
</evidence>
<dbReference type="CDD" id="cd06225">
    <property type="entry name" value="HAMP"/>
    <property type="match status" value="1"/>
</dbReference>
<dbReference type="InterPro" id="IPR003661">
    <property type="entry name" value="HisK_dim/P_dom"/>
</dbReference>
<evidence type="ECO:0000256" key="3">
    <source>
        <dbReference type="ARBA" id="ARBA00012438"/>
    </source>
</evidence>
<feature type="domain" description="PAS" evidence="17">
    <location>
        <begin position="246"/>
        <end position="294"/>
    </location>
</feature>
<keyword evidence="20" id="KW-1185">Reference proteome</keyword>
<feature type="transmembrane region" description="Helical" evidence="15">
    <location>
        <begin position="6"/>
        <end position="28"/>
    </location>
</feature>
<dbReference type="InterPro" id="IPR003660">
    <property type="entry name" value="HAMP_dom"/>
</dbReference>
<sequence>MHKLWLRITFSFLILMSLLLFISGFFLADMMKDTYYKVKENQLTQVAELAINAIDIDQQQMSNLQNEVELLTQDVNVRISIINKDGVVLADSEEDPVEMTNHRDRPEVKQILDDGQVSGLSTRYSETLGYSMMYVTIPIMNEDELVGVMRTSLTLDTIKPAVRKMWGSVALILFAALLLTGLIGMRLAKDITEPIEDMIQVSEQLKDNDYSARVKTAAKGELRQLANAINVLASSLQNQMIEIKENEQRLSGVLANMMSGVILVNVEGRIVLANKAIGSMLGRNSESLIGQMHVEAGRNASLSNLIEQSLKTKKEIRDEIHFYYPKERILDVHLAPFVGENGDMRGIIVVLHDVTDVRRLEKMRSDFVANVSHELKTPITSVKGFAETLLDGAMEDTELCRSFIEIIYKESDRLHRLIKDILYLSGIEHHRVPLISDQVNMVNAINAAVDMVKNAAAKKNIQLHLPPQENIVIEGEKDRIHQIILNLLSNAIAYTPEGGKVTVTLSATESKIKFGIADTGIGIAQAEISRIFERFYRVDKARSRNSGGTGLGLAIVKHLVDSHNGTIEVDSMEGEGTTFTVTLPIKQEYI</sequence>
<dbReference type="PROSITE" id="PS50112">
    <property type="entry name" value="PAS"/>
    <property type="match status" value="1"/>
</dbReference>
<dbReference type="Gene3D" id="3.30.565.10">
    <property type="entry name" value="Histidine kinase-like ATPase, C-terminal domain"/>
    <property type="match status" value="1"/>
</dbReference>
<dbReference type="SMART" id="SM00387">
    <property type="entry name" value="HATPase_c"/>
    <property type="match status" value="1"/>
</dbReference>
<dbReference type="SUPFAM" id="SSF158472">
    <property type="entry name" value="HAMP domain-like"/>
    <property type="match status" value="1"/>
</dbReference>
<dbReference type="SUPFAM" id="SSF55874">
    <property type="entry name" value="ATPase domain of HSP90 chaperone/DNA topoisomerase II/histidine kinase"/>
    <property type="match status" value="1"/>
</dbReference>
<dbReference type="Pfam" id="PF08448">
    <property type="entry name" value="PAS_4"/>
    <property type="match status" value="1"/>
</dbReference>
<gene>
    <name evidence="19" type="primary">pnpS</name>
    <name evidence="19" type="ORF">ACFPM4_17785</name>
</gene>
<dbReference type="Pfam" id="PF00512">
    <property type="entry name" value="HisKA"/>
    <property type="match status" value="1"/>
</dbReference>
<evidence type="ECO:0000259" key="16">
    <source>
        <dbReference type="PROSITE" id="PS50109"/>
    </source>
</evidence>
<keyword evidence="6" id="KW-0808">Transferase</keyword>
<evidence type="ECO:0000256" key="14">
    <source>
        <dbReference type="SAM" id="Coils"/>
    </source>
</evidence>
<evidence type="ECO:0000256" key="15">
    <source>
        <dbReference type="SAM" id="Phobius"/>
    </source>
</evidence>
<dbReference type="CDD" id="cd00082">
    <property type="entry name" value="HisKA"/>
    <property type="match status" value="1"/>
</dbReference>
<dbReference type="SMART" id="SM00388">
    <property type="entry name" value="HisKA"/>
    <property type="match status" value="1"/>
</dbReference>
<comment type="subcellular location">
    <subcellularLocation>
        <location evidence="2">Cell membrane</location>
        <topology evidence="2">Multi-pass membrane protein</topology>
    </subcellularLocation>
</comment>
<dbReference type="Proteomes" id="UP001596147">
    <property type="component" value="Unassembled WGS sequence"/>
</dbReference>
<keyword evidence="7 15" id="KW-0812">Transmembrane</keyword>
<dbReference type="InterPro" id="IPR003594">
    <property type="entry name" value="HATPase_dom"/>
</dbReference>
<dbReference type="Pfam" id="PF02518">
    <property type="entry name" value="HATPase_c"/>
    <property type="match status" value="1"/>
</dbReference>
<keyword evidence="8" id="KW-0547">Nucleotide-binding</keyword>
<dbReference type="SMART" id="SM00304">
    <property type="entry name" value="HAMP"/>
    <property type="match status" value="1"/>
</dbReference>
<evidence type="ECO:0000256" key="7">
    <source>
        <dbReference type="ARBA" id="ARBA00022692"/>
    </source>
</evidence>
<dbReference type="Gene3D" id="6.10.340.10">
    <property type="match status" value="1"/>
</dbReference>
<feature type="domain" description="HAMP" evidence="18">
    <location>
        <begin position="189"/>
        <end position="241"/>
    </location>
</feature>
<feature type="transmembrane region" description="Helical" evidence="15">
    <location>
        <begin position="169"/>
        <end position="188"/>
    </location>
</feature>
<evidence type="ECO:0000256" key="2">
    <source>
        <dbReference type="ARBA" id="ARBA00004651"/>
    </source>
</evidence>
<comment type="catalytic activity">
    <reaction evidence="1">
        <text>ATP + protein L-histidine = ADP + protein N-phospho-L-histidine.</text>
        <dbReference type="EC" id="2.7.13.3"/>
    </reaction>
</comment>
<keyword evidence="10" id="KW-0067">ATP-binding</keyword>
<dbReference type="EMBL" id="JBHSMC010000028">
    <property type="protein sequence ID" value="MFC5466578.1"/>
    <property type="molecule type" value="Genomic_DNA"/>
</dbReference>
<accession>A0ABW0LLM8</accession>
<evidence type="ECO:0000256" key="10">
    <source>
        <dbReference type="ARBA" id="ARBA00022840"/>
    </source>
</evidence>
<evidence type="ECO:0000259" key="17">
    <source>
        <dbReference type="PROSITE" id="PS50112"/>
    </source>
</evidence>
<dbReference type="InterPro" id="IPR036890">
    <property type="entry name" value="HATPase_C_sf"/>
</dbReference>
<dbReference type="Gene3D" id="3.30.450.20">
    <property type="entry name" value="PAS domain"/>
    <property type="match status" value="2"/>
</dbReference>
<dbReference type="InterPro" id="IPR013656">
    <property type="entry name" value="PAS_4"/>
</dbReference>
<dbReference type="SMART" id="SM00091">
    <property type="entry name" value="PAS"/>
    <property type="match status" value="1"/>
</dbReference>
<evidence type="ECO:0000259" key="18">
    <source>
        <dbReference type="PROSITE" id="PS50885"/>
    </source>
</evidence>
<dbReference type="PROSITE" id="PS50885">
    <property type="entry name" value="HAMP"/>
    <property type="match status" value="1"/>
</dbReference>
<dbReference type="SUPFAM" id="SSF103190">
    <property type="entry name" value="Sensory domain-like"/>
    <property type="match status" value="1"/>
</dbReference>
<dbReference type="InterPro" id="IPR029151">
    <property type="entry name" value="Sensor-like_sf"/>
</dbReference>
<evidence type="ECO:0000256" key="13">
    <source>
        <dbReference type="ARBA" id="ARBA00023136"/>
    </source>
</evidence>
<dbReference type="InterPro" id="IPR004358">
    <property type="entry name" value="Sig_transdc_His_kin-like_C"/>
</dbReference>
<keyword evidence="5" id="KW-0597">Phosphoprotein</keyword>
<dbReference type="Gene3D" id="1.10.287.130">
    <property type="match status" value="1"/>
</dbReference>
<evidence type="ECO:0000256" key="9">
    <source>
        <dbReference type="ARBA" id="ARBA00022777"/>
    </source>
</evidence>
<dbReference type="PRINTS" id="PR00344">
    <property type="entry name" value="BCTRLSENSOR"/>
</dbReference>
<dbReference type="Pfam" id="PF00672">
    <property type="entry name" value="HAMP"/>
    <property type="match status" value="1"/>
</dbReference>
<dbReference type="InterPro" id="IPR035965">
    <property type="entry name" value="PAS-like_dom_sf"/>
</dbReference>
<dbReference type="GO" id="GO:0016301">
    <property type="term" value="F:kinase activity"/>
    <property type="evidence" value="ECO:0007669"/>
    <property type="project" value="UniProtKB-KW"/>
</dbReference>
<dbReference type="NCBIfam" id="NF046044">
    <property type="entry name" value="PnpS"/>
    <property type="match status" value="1"/>
</dbReference>
<dbReference type="PANTHER" id="PTHR45453:SF1">
    <property type="entry name" value="PHOSPHATE REGULON SENSOR PROTEIN PHOR"/>
    <property type="match status" value="1"/>
</dbReference>
<name>A0ABW0LLM8_9BACI</name>
<feature type="domain" description="Histidine kinase" evidence="16">
    <location>
        <begin position="370"/>
        <end position="587"/>
    </location>
</feature>
<dbReference type="InterPro" id="IPR005467">
    <property type="entry name" value="His_kinase_dom"/>
</dbReference>
<feature type="coiled-coil region" evidence="14">
    <location>
        <begin position="47"/>
        <end position="74"/>
    </location>
</feature>
<dbReference type="InterPro" id="IPR050351">
    <property type="entry name" value="BphY/WalK/GraS-like"/>
</dbReference>
<protein>
    <recommendedName>
        <fullName evidence="3">histidine kinase</fullName>
        <ecNumber evidence="3">2.7.13.3</ecNumber>
    </recommendedName>
</protein>
<dbReference type="SUPFAM" id="SSF55785">
    <property type="entry name" value="PYP-like sensor domain (PAS domain)"/>
    <property type="match status" value="1"/>
</dbReference>
<keyword evidence="4" id="KW-1003">Cell membrane</keyword>
<dbReference type="InterPro" id="IPR000014">
    <property type="entry name" value="PAS"/>
</dbReference>
<evidence type="ECO:0000256" key="6">
    <source>
        <dbReference type="ARBA" id="ARBA00022679"/>
    </source>
</evidence>
<keyword evidence="14" id="KW-0175">Coiled coil</keyword>
<keyword evidence="13 15" id="KW-0472">Membrane</keyword>
<organism evidence="19 20">
    <name type="scientific">Lederbergia graminis</name>
    <dbReference type="NCBI Taxonomy" id="735518"/>
    <lineage>
        <taxon>Bacteria</taxon>
        <taxon>Bacillati</taxon>
        <taxon>Bacillota</taxon>
        <taxon>Bacilli</taxon>
        <taxon>Bacillales</taxon>
        <taxon>Bacillaceae</taxon>
        <taxon>Lederbergia</taxon>
    </lineage>
</organism>
<proteinExistence type="predicted"/>
<dbReference type="SUPFAM" id="SSF47384">
    <property type="entry name" value="Homodimeric domain of signal transducing histidine kinase"/>
    <property type="match status" value="1"/>
</dbReference>